<dbReference type="Proteomes" id="UP000716291">
    <property type="component" value="Unassembled WGS sequence"/>
</dbReference>
<dbReference type="InterPro" id="IPR011515">
    <property type="entry name" value="Shugoshin_C"/>
</dbReference>
<evidence type="ECO:0000256" key="4">
    <source>
        <dbReference type="SAM" id="MobiDB-lite"/>
    </source>
</evidence>
<sequence>MNATSEEIVKKFNKQNVEIIKQNIKLNQKITQLESKVLQLQAENLQLTMENNQLKNKKIKKSTISVHVDEEDMGKQQAVNNNVVKRRSAEEDDVSKQREKRSCTSKPINYALPKLKSKLRKGDPHTFGNQQEQ</sequence>
<feature type="coiled-coil region" evidence="3">
    <location>
        <begin position="16"/>
        <end position="57"/>
    </location>
</feature>
<evidence type="ECO:0000313" key="7">
    <source>
        <dbReference type="Proteomes" id="UP000716291"/>
    </source>
</evidence>
<protein>
    <recommendedName>
        <fullName evidence="5">Shugoshin C-terminal domain-containing protein</fullName>
    </recommendedName>
</protein>
<keyword evidence="3" id="KW-0175">Coiled coil</keyword>
<evidence type="ECO:0000256" key="3">
    <source>
        <dbReference type="SAM" id="Coils"/>
    </source>
</evidence>
<name>A0A9P6XKT3_RHIOR</name>
<gene>
    <name evidence="6" type="ORF">G6F64_000480</name>
</gene>
<accession>A0A9P6XKT3</accession>
<evidence type="ECO:0000313" key="6">
    <source>
        <dbReference type="EMBL" id="KAG1315666.1"/>
    </source>
</evidence>
<keyword evidence="7" id="KW-1185">Reference proteome</keyword>
<evidence type="ECO:0000256" key="1">
    <source>
        <dbReference type="ARBA" id="ARBA00010845"/>
    </source>
</evidence>
<dbReference type="EMBL" id="JAANQT010000029">
    <property type="protein sequence ID" value="KAG1315666.1"/>
    <property type="molecule type" value="Genomic_DNA"/>
</dbReference>
<dbReference type="Pfam" id="PF07557">
    <property type="entry name" value="Shugoshin_C"/>
    <property type="match status" value="1"/>
</dbReference>
<dbReference type="OrthoDB" id="2283630at2759"/>
<keyword evidence="2" id="KW-0159">Chromosome partition</keyword>
<evidence type="ECO:0000256" key="2">
    <source>
        <dbReference type="ARBA" id="ARBA00022829"/>
    </source>
</evidence>
<feature type="region of interest" description="Disordered" evidence="4">
    <location>
        <begin position="70"/>
        <end position="133"/>
    </location>
</feature>
<dbReference type="GO" id="GO:0045132">
    <property type="term" value="P:meiotic chromosome segregation"/>
    <property type="evidence" value="ECO:0007669"/>
    <property type="project" value="InterPro"/>
</dbReference>
<feature type="domain" description="Shugoshin C-terminal" evidence="5">
    <location>
        <begin position="98"/>
        <end position="121"/>
    </location>
</feature>
<dbReference type="AlphaFoldDB" id="A0A9P6XKT3"/>
<proteinExistence type="inferred from homology"/>
<comment type="similarity">
    <text evidence="1">Belongs to the shugoshin family.</text>
</comment>
<comment type="caution">
    <text evidence="6">The sequence shown here is derived from an EMBL/GenBank/DDBJ whole genome shotgun (WGS) entry which is preliminary data.</text>
</comment>
<reference evidence="6" key="1">
    <citation type="journal article" date="2020" name="Microb. Genom.">
        <title>Genetic diversity of clinical and environmental Mucorales isolates obtained from an investigation of mucormycosis cases among solid organ transplant recipients.</title>
        <authorList>
            <person name="Nguyen M.H."/>
            <person name="Kaul D."/>
            <person name="Muto C."/>
            <person name="Cheng S.J."/>
            <person name="Richter R.A."/>
            <person name="Bruno V.M."/>
            <person name="Liu G."/>
            <person name="Beyhan S."/>
            <person name="Sundermann A.J."/>
            <person name="Mounaud S."/>
            <person name="Pasculle A.W."/>
            <person name="Nierman W.C."/>
            <person name="Driscoll E."/>
            <person name="Cumbie R."/>
            <person name="Clancy C.J."/>
            <person name="Dupont C.L."/>
        </authorList>
    </citation>
    <scope>NUCLEOTIDE SEQUENCE</scope>
    <source>
        <strain evidence="6">GL11</strain>
    </source>
</reference>
<evidence type="ECO:0000259" key="5">
    <source>
        <dbReference type="Pfam" id="PF07557"/>
    </source>
</evidence>
<dbReference type="GO" id="GO:0000775">
    <property type="term" value="C:chromosome, centromeric region"/>
    <property type="evidence" value="ECO:0007669"/>
    <property type="project" value="InterPro"/>
</dbReference>
<organism evidence="6 7">
    <name type="scientific">Rhizopus oryzae</name>
    <name type="common">Mucormycosis agent</name>
    <name type="synonym">Rhizopus arrhizus var. delemar</name>
    <dbReference type="NCBI Taxonomy" id="64495"/>
    <lineage>
        <taxon>Eukaryota</taxon>
        <taxon>Fungi</taxon>
        <taxon>Fungi incertae sedis</taxon>
        <taxon>Mucoromycota</taxon>
        <taxon>Mucoromycotina</taxon>
        <taxon>Mucoromycetes</taxon>
        <taxon>Mucorales</taxon>
        <taxon>Mucorineae</taxon>
        <taxon>Rhizopodaceae</taxon>
        <taxon>Rhizopus</taxon>
    </lineage>
</organism>
<dbReference type="GO" id="GO:0005634">
    <property type="term" value="C:nucleus"/>
    <property type="evidence" value="ECO:0007669"/>
    <property type="project" value="InterPro"/>
</dbReference>